<dbReference type="VEuPathDB" id="VectorBase:PPAI003808"/>
<dbReference type="Proteomes" id="UP000092462">
    <property type="component" value="Unassembled WGS sequence"/>
</dbReference>
<organism evidence="1 2">
    <name type="scientific">Phlebotomus papatasi</name>
    <name type="common">Sandfly</name>
    <dbReference type="NCBI Taxonomy" id="29031"/>
    <lineage>
        <taxon>Eukaryota</taxon>
        <taxon>Metazoa</taxon>
        <taxon>Ecdysozoa</taxon>
        <taxon>Arthropoda</taxon>
        <taxon>Hexapoda</taxon>
        <taxon>Insecta</taxon>
        <taxon>Pterygota</taxon>
        <taxon>Neoptera</taxon>
        <taxon>Endopterygota</taxon>
        <taxon>Diptera</taxon>
        <taxon>Nematocera</taxon>
        <taxon>Psychodoidea</taxon>
        <taxon>Psychodidae</taxon>
        <taxon>Phlebotomus</taxon>
        <taxon>Phlebotomus</taxon>
    </lineage>
</organism>
<dbReference type="AlphaFoldDB" id="A0A1B0D8D5"/>
<dbReference type="EMBL" id="AJVK01027353">
    <property type="status" value="NOT_ANNOTATED_CDS"/>
    <property type="molecule type" value="Genomic_DNA"/>
</dbReference>
<reference evidence="1" key="1">
    <citation type="submission" date="2022-08" db="UniProtKB">
        <authorList>
            <consortium name="EnsemblMetazoa"/>
        </authorList>
    </citation>
    <scope>IDENTIFICATION</scope>
    <source>
        <strain evidence="1">Israel</strain>
    </source>
</reference>
<dbReference type="VEuPathDB" id="VectorBase:PPAPM1_002596"/>
<protein>
    <submittedName>
        <fullName evidence="1">Uncharacterized protein</fullName>
    </submittedName>
</protein>
<dbReference type="EnsemblMetazoa" id="PPAI003808-RA">
    <property type="protein sequence ID" value="PPAI003808-PA"/>
    <property type="gene ID" value="PPAI003808"/>
</dbReference>
<dbReference type="InterPro" id="IPR018616">
    <property type="entry name" value="GUCD1"/>
</dbReference>
<name>A0A1B0D8D5_PHLPP</name>
<dbReference type="PANTHER" id="PTHR31400">
    <property type="entry name" value="GUANYLYL CYCLASE DOMAIN CONTAINING PROTEIN 1 GUCD1"/>
    <property type="match status" value="1"/>
</dbReference>
<proteinExistence type="predicted"/>
<sequence length="208" mass="24572">MTKNPKNIPVSWKWNLDHYRQRYDWDCGLSCILMVLPEQQRKFFLENFSQVCLEEGFGNSTWTIDLCYVLKRFEIRHKYLTATIGVNMGYSEHSYYDKILHKDSERVTRRFQTAQVSGIVIEQRQITTDALTRHIALEGPAIILTNASLLTCDLCKFNKLSTELRSFLPWKTTFKGHYIVVCGYILTLRKFFYRNPTMKDHLCMTSFQ</sequence>
<accession>A0A1B0D8D5</accession>
<dbReference type="Pfam" id="PF09778">
    <property type="entry name" value="Guanylate_cyc_2"/>
    <property type="match status" value="1"/>
</dbReference>
<dbReference type="PANTHER" id="PTHR31400:SF1">
    <property type="entry name" value="PROTEIN GUCD1"/>
    <property type="match status" value="1"/>
</dbReference>
<keyword evidence="2" id="KW-1185">Reference proteome</keyword>
<evidence type="ECO:0000313" key="1">
    <source>
        <dbReference type="EnsemblMetazoa" id="PPAI003808-PA"/>
    </source>
</evidence>
<evidence type="ECO:0000313" key="2">
    <source>
        <dbReference type="Proteomes" id="UP000092462"/>
    </source>
</evidence>